<dbReference type="CDD" id="cd00093">
    <property type="entry name" value="HTH_XRE"/>
    <property type="match status" value="1"/>
</dbReference>
<dbReference type="SUPFAM" id="SSF47413">
    <property type="entry name" value="lambda repressor-like DNA-binding domains"/>
    <property type="match status" value="1"/>
</dbReference>
<dbReference type="Proteomes" id="UP000664545">
    <property type="component" value="Unassembled WGS sequence"/>
</dbReference>
<proteinExistence type="predicted"/>
<dbReference type="Pfam" id="PF01381">
    <property type="entry name" value="HTH_3"/>
    <property type="match status" value="1"/>
</dbReference>
<dbReference type="EMBL" id="JAFJZZ010000002">
    <property type="protein sequence ID" value="MBN7773174.1"/>
    <property type="molecule type" value="Genomic_DNA"/>
</dbReference>
<dbReference type="InterPro" id="IPR001387">
    <property type="entry name" value="Cro/C1-type_HTH"/>
</dbReference>
<dbReference type="SMART" id="SM00530">
    <property type="entry name" value="HTH_XRE"/>
    <property type="match status" value="1"/>
</dbReference>
<feature type="domain" description="HTH cro/C1-type" evidence="1">
    <location>
        <begin position="7"/>
        <end position="62"/>
    </location>
</feature>
<keyword evidence="3" id="KW-1185">Reference proteome</keyword>
<dbReference type="InterPro" id="IPR010982">
    <property type="entry name" value="Lambda_DNA-bd_dom_sf"/>
</dbReference>
<dbReference type="GO" id="GO:0003677">
    <property type="term" value="F:DNA binding"/>
    <property type="evidence" value="ECO:0007669"/>
    <property type="project" value="InterPro"/>
</dbReference>
<dbReference type="Gene3D" id="1.10.260.40">
    <property type="entry name" value="lambda repressor-like DNA-binding domains"/>
    <property type="match status" value="1"/>
</dbReference>
<sequence>MQISERIKNRRKELGLSAEAVAERIGVSPATIYRYESADIMNMGIDKLIPLAEALHTTPIYLMLGEEVPLQQREPSGTVEISETEKQLNELFHGCTTDEQEKIIQYAKGLIEYRKLKEFLDGAEQEAQTPTDKASIS</sequence>
<reference evidence="2" key="1">
    <citation type="submission" date="2021-02" db="EMBL/GenBank/DDBJ databases">
        <title>Abyssanaerobacter marinus gen.nov., sp., nov, anaerobic bacterium isolated from the Onnuri vent field of Indian Ocean and suggestion of Mogibacteriaceae fam. nov., and proposal of reclassification of ambiguous this family's genus member.</title>
        <authorList>
            <person name="Kim Y.J."/>
            <person name="Yang J.-A."/>
        </authorList>
    </citation>
    <scope>NUCLEOTIDE SEQUENCE</scope>
    <source>
        <strain evidence="2">DSM 2634</strain>
    </source>
</reference>
<comment type="caution">
    <text evidence="2">The sequence shown here is derived from an EMBL/GenBank/DDBJ whole genome shotgun (WGS) entry which is preliminary data.</text>
</comment>
<dbReference type="AlphaFoldDB" id="A0A939IJ41"/>
<dbReference type="RefSeq" id="WP_206582007.1">
    <property type="nucleotide sequence ID" value="NZ_JAFJZZ010000002.1"/>
</dbReference>
<evidence type="ECO:0000313" key="3">
    <source>
        <dbReference type="Proteomes" id="UP000664545"/>
    </source>
</evidence>
<protein>
    <submittedName>
        <fullName evidence="2">Helix-turn-helix domain-containing protein</fullName>
    </submittedName>
</protein>
<gene>
    <name evidence="2" type="ORF">JYB65_07355</name>
</gene>
<accession>A0A939IJ41</accession>
<dbReference type="PROSITE" id="PS50943">
    <property type="entry name" value="HTH_CROC1"/>
    <property type="match status" value="1"/>
</dbReference>
<organism evidence="2 3">
    <name type="scientific">Clostridium aminobutyricum</name>
    <dbReference type="NCBI Taxonomy" id="33953"/>
    <lineage>
        <taxon>Bacteria</taxon>
        <taxon>Bacillati</taxon>
        <taxon>Bacillota</taxon>
        <taxon>Clostridia</taxon>
        <taxon>Eubacteriales</taxon>
        <taxon>Clostridiaceae</taxon>
        <taxon>Clostridium</taxon>
    </lineage>
</organism>
<evidence type="ECO:0000259" key="1">
    <source>
        <dbReference type="PROSITE" id="PS50943"/>
    </source>
</evidence>
<evidence type="ECO:0000313" key="2">
    <source>
        <dbReference type="EMBL" id="MBN7773174.1"/>
    </source>
</evidence>
<name>A0A939IJ41_CLOAM</name>